<gene>
    <name evidence="1" type="ORF">CRG98_020626</name>
</gene>
<reference evidence="1 2" key="1">
    <citation type="submission" date="2017-11" db="EMBL/GenBank/DDBJ databases">
        <title>De-novo sequencing of pomegranate (Punica granatum L.) genome.</title>
        <authorList>
            <person name="Akparov Z."/>
            <person name="Amiraslanov A."/>
            <person name="Hajiyeva S."/>
            <person name="Abbasov M."/>
            <person name="Kaur K."/>
            <person name="Hamwieh A."/>
            <person name="Solovyev V."/>
            <person name="Salamov A."/>
            <person name="Braich B."/>
            <person name="Kosarev P."/>
            <person name="Mahmoud A."/>
            <person name="Hajiyev E."/>
            <person name="Babayeva S."/>
            <person name="Izzatullayeva V."/>
            <person name="Mammadov A."/>
            <person name="Mammadov A."/>
            <person name="Sharifova S."/>
            <person name="Ojaghi J."/>
            <person name="Eynullazada K."/>
            <person name="Bayramov B."/>
            <person name="Abdulazimova A."/>
            <person name="Shahmuradov I."/>
        </authorList>
    </citation>
    <scope>NUCLEOTIDE SEQUENCE [LARGE SCALE GENOMIC DNA]</scope>
    <source>
        <strain evidence="2">cv. AG2017</strain>
        <tissue evidence="1">Leaf</tissue>
    </source>
</reference>
<dbReference type="STRING" id="22663.A0A2I0JRX2"/>
<keyword evidence="2" id="KW-1185">Reference proteome</keyword>
<sequence>MDVLGLGGSLSFDGHWRAFAMGNDQFVFGLYDGEGPISRETIAPILSGLLYRLRFQLCKGYLLVEPFPYQRIRKKVREEFSGRPVKQAAMRAIMNARMAKGASVREHMLKMISHFNEAKILGANIDAQNQVDMVLETLLDSFNQLKLNYNMGNLNMTIPELMKDSKQHRPS</sequence>
<name>A0A2I0JRX2_PUNGR</name>
<evidence type="ECO:0000313" key="1">
    <source>
        <dbReference type="EMBL" id="PKI58981.1"/>
    </source>
</evidence>
<accession>A0A2I0JRX2</accession>
<dbReference type="EMBL" id="PGOL01001333">
    <property type="protein sequence ID" value="PKI58981.1"/>
    <property type="molecule type" value="Genomic_DNA"/>
</dbReference>
<evidence type="ECO:0000313" key="2">
    <source>
        <dbReference type="Proteomes" id="UP000233551"/>
    </source>
</evidence>
<protein>
    <submittedName>
        <fullName evidence="1">Uncharacterized protein</fullName>
    </submittedName>
</protein>
<organism evidence="1 2">
    <name type="scientific">Punica granatum</name>
    <name type="common">Pomegranate</name>
    <dbReference type="NCBI Taxonomy" id="22663"/>
    <lineage>
        <taxon>Eukaryota</taxon>
        <taxon>Viridiplantae</taxon>
        <taxon>Streptophyta</taxon>
        <taxon>Embryophyta</taxon>
        <taxon>Tracheophyta</taxon>
        <taxon>Spermatophyta</taxon>
        <taxon>Magnoliopsida</taxon>
        <taxon>eudicotyledons</taxon>
        <taxon>Gunneridae</taxon>
        <taxon>Pentapetalae</taxon>
        <taxon>rosids</taxon>
        <taxon>malvids</taxon>
        <taxon>Myrtales</taxon>
        <taxon>Lythraceae</taxon>
        <taxon>Punica</taxon>
    </lineage>
</organism>
<proteinExistence type="predicted"/>
<dbReference type="AlphaFoldDB" id="A0A2I0JRX2"/>
<dbReference type="Proteomes" id="UP000233551">
    <property type="component" value="Unassembled WGS sequence"/>
</dbReference>
<comment type="caution">
    <text evidence="1">The sequence shown here is derived from an EMBL/GenBank/DDBJ whole genome shotgun (WGS) entry which is preliminary data.</text>
</comment>